<dbReference type="EMBL" id="MNCJ02000330">
    <property type="protein sequence ID" value="KAF5764540.1"/>
    <property type="molecule type" value="Genomic_DNA"/>
</dbReference>
<comment type="caution">
    <text evidence="2">The sequence shown here is derived from an EMBL/GenBank/DDBJ whole genome shotgun (WGS) entry which is preliminary data.</text>
</comment>
<sequence>MVRDSPLGVFKTICRLPQMIWAWLWDNQSMPSTISKPANLKGSRDKGKEWFLMDISHPSRTVETVSIVPSANSTSYFMSRVLIGIFSSWQNSWSTKDLSAPESNSTLANILFTRKVPVSTLSSLTASFASKRKILAFDFFVSSAFLAYVGQLLFMCPFSLQLKQVASFIFLHSTVL</sequence>
<reference evidence="2" key="1">
    <citation type="journal article" date="2017" name="Nature">
        <title>The sunflower genome provides insights into oil metabolism, flowering and Asterid evolution.</title>
        <authorList>
            <person name="Badouin H."/>
            <person name="Gouzy J."/>
            <person name="Grassa C.J."/>
            <person name="Murat F."/>
            <person name="Staton S.E."/>
            <person name="Cottret L."/>
            <person name="Lelandais-Briere C."/>
            <person name="Owens G.L."/>
            <person name="Carrere S."/>
            <person name="Mayjonade B."/>
            <person name="Legrand L."/>
            <person name="Gill N."/>
            <person name="Kane N.C."/>
            <person name="Bowers J.E."/>
            <person name="Hubner S."/>
            <person name="Bellec A."/>
            <person name="Berard A."/>
            <person name="Berges H."/>
            <person name="Blanchet N."/>
            <person name="Boniface M.C."/>
            <person name="Brunel D."/>
            <person name="Catrice O."/>
            <person name="Chaidir N."/>
            <person name="Claudel C."/>
            <person name="Donnadieu C."/>
            <person name="Faraut T."/>
            <person name="Fievet G."/>
            <person name="Helmstetter N."/>
            <person name="King M."/>
            <person name="Knapp S.J."/>
            <person name="Lai Z."/>
            <person name="Le Paslier M.C."/>
            <person name="Lippi Y."/>
            <person name="Lorenzon L."/>
            <person name="Mandel J.R."/>
            <person name="Marage G."/>
            <person name="Marchand G."/>
            <person name="Marquand E."/>
            <person name="Bret-Mestries E."/>
            <person name="Morien E."/>
            <person name="Nambeesan S."/>
            <person name="Nguyen T."/>
            <person name="Pegot-Espagnet P."/>
            <person name="Pouilly N."/>
            <person name="Raftis F."/>
            <person name="Sallet E."/>
            <person name="Schiex T."/>
            <person name="Thomas J."/>
            <person name="Vandecasteele C."/>
            <person name="Vares D."/>
            <person name="Vear F."/>
            <person name="Vautrin S."/>
            <person name="Crespi M."/>
            <person name="Mangin B."/>
            <person name="Burke J.M."/>
            <person name="Salse J."/>
            <person name="Munos S."/>
            <person name="Vincourt P."/>
            <person name="Rieseberg L.H."/>
            <person name="Langlade N.B."/>
        </authorList>
    </citation>
    <scope>NUCLEOTIDE SEQUENCE</scope>
    <source>
        <tissue evidence="2">Leaves</tissue>
    </source>
</reference>
<dbReference type="AlphaFoldDB" id="A0A9K3E0G2"/>
<evidence type="ECO:0000256" key="1">
    <source>
        <dbReference type="SAM" id="Phobius"/>
    </source>
</evidence>
<dbReference type="Proteomes" id="UP000215914">
    <property type="component" value="Unassembled WGS sequence"/>
</dbReference>
<gene>
    <name evidence="2" type="ORF">HanXRQr2_Chr15g0693251</name>
</gene>
<dbReference type="Gramene" id="mRNA:HanXRQr2_Chr15g0693251">
    <property type="protein sequence ID" value="CDS:HanXRQr2_Chr15g0693251.1"/>
    <property type="gene ID" value="HanXRQr2_Chr15g0693251"/>
</dbReference>
<evidence type="ECO:0000313" key="3">
    <source>
        <dbReference type="Proteomes" id="UP000215914"/>
    </source>
</evidence>
<protein>
    <submittedName>
        <fullName evidence="2">Uncharacterized protein</fullName>
    </submittedName>
</protein>
<proteinExistence type="predicted"/>
<organism evidence="2 3">
    <name type="scientific">Helianthus annuus</name>
    <name type="common">Common sunflower</name>
    <dbReference type="NCBI Taxonomy" id="4232"/>
    <lineage>
        <taxon>Eukaryota</taxon>
        <taxon>Viridiplantae</taxon>
        <taxon>Streptophyta</taxon>
        <taxon>Embryophyta</taxon>
        <taxon>Tracheophyta</taxon>
        <taxon>Spermatophyta</taxon>
        <taxon>Magnoliopsida</taxon>
        <taxon>eudicotyledons</taxon>
        <taxon>Gunneridae</taxon>
        <taxon>Pentapetalae</taxon>
        <taxon>asterids</taxon>
        <taxon>campanulids</taxon>
        <taxon>Asterales</taxon>
        <taxon>Asteraceae</taxon>
        <taxon>Asteroideae</taxon>
        <taxon>Heliantheae alliance</taxon>
        <taxon>Heliantheae</taxon>
        <taxon>Helianthus</taxon>
    </lineage>
</organism>
<evidence type="ECO:0000313" key="2">
    <source>
        <dbReference type="EMBL" id="KAF5764540.1"/>
    </source>
</evidence>
<accession>A0A9K3E0G2</accession>
<keyword evidence="1" id="KW-1133">Transmembrane helix</keyword>
<keyword evidence="3" id="KW-1185">Reference proteome</keyword>
<feature type="transmembrane region" description="Helical" evidence="1">
    <location>
        <begin position="134"/>
        <end position="154"/>
    </location>
</feature>
<reference evidence="2" key="2">
    <citation type="submission" date="2020-06" db="EMBL/GenBank/DDBJ databases">
        <title>Helianthus annuus Genome sequencing and assembly Release 2.</title>
        <authorList>
            <person name="Gouzy J."/>
            <person name="Langlade N."/>
            <person name="Munos S."/>
        </authorList>
    </citation>
    <scope>NUCLEOTIDE SEQUENCE</scope>
    <source>
        <tissue evidence="2">Leaves</tissue>
    </source>
</reference>
<keyword evidence="1" id="KW-0812">Transmembrane</keyword>
<name>A0A9K3E0G2_HELAN</name>
<keyword evidence="1" id="KW-0472">Membrane</keyword>